<reference evidence="1 2" key="1">
    <citation type="journal article" date="2018" name="Proc. Natl. Acad. Sci. U.S.A.">
        <title>Linking secondary metabolites to gene clusters through genome sequencing of six diverse Aspergillus species.</title>
        <authorList>
            <person name="Kaerboelling I."/>
            <person name="Vesth T.C."/>
            <person name="Frisvad J.C."/>
            <person name="Nybo J.L."/>
            <person name="Theobald S."/>
            <person name="Kuo A."/>
            <person name="Bowyer P."/>
            <person name="Matsuda Y."/>
            <person name="Mondo S."/>
            <person name="Lyhne E.K."/>
            <person name="Kogle M.E."/>
            <person name="Clum A."/>
            <person name="Lipzen A."/>
            <person name="Salamov A."/>
            <person name="Ngan C.Y."/>
            <person name="Daum C."/>
            <person name="Chiniquy J."/>
            <person name="Barry K."/>
            <person name="LaButti K."/>
            <person name="Haridas S."/>
            <person name="Simmons B.A."/>
            <person name="Magnuson J.K."/>
            <person name="Mortensen U.H."/>
            <person name="Larsen T.O."/>
            <person name="Grigoriev I.V."/>
            <person name="Baker S.E."/>
            <person name="Andersen M.R."/>
        </authorList>
    </citation>
    <scope>NUCLEOTIDE SEQUENCE [LARGE SCALE GENOMIC DNA]</scope>
    <source>
        <strain evidence="1 2">IBT 24754</strain>
    </source>
</reference>
<dbReference type="Proteomes" id="UP000244073">
    <property type="component" value="Unassembled WGS sequence"/>
</dbReference>
<organism evidence="1 2">
    <name type="scientific">Aspergillus ochraceoroseus IBT 24754</name>
    <dbReference type="NCBI Taxonomy" id="1392256"/>
    <lineage>
        <taxon>Eukaryota</taxon>
        <taxon>Fungi</taxon>
        <taxon>Dikarya</taxon>
        <taxon>Ascomycota</taxon>
        <taxon>Pezizomycotina</taxon>
        <taxon>Eurotiomycetes</taxon>
        <taxon>Eurotiomycetidae</taxon>
        <taxon>Eurotiales</taxon>
        <taxon>Aspergillaceae</taxon>
        <taxon>Aspergillus</taxon>
        <taxon>Aspergillus subgen. Nidulantes</taxon>
    </lineage>
</organism>
<evidence type="ECO:0000313" key="1">
    <source>
        <dbReference type="EMBL" id="PTU21826.1"/>
    </source>
</evidence>
<dbReference type="AlphaFoldDB" id="A0A2T5LZX6"/>
<dbReference type="RefSeq" id="XP_040753218.1">
    <property type="nucleotide sequence ID" value="XM_040899867.1"/>
</dbReference>
<dbReference type="EMBL" id="MSFN02000003">
    <property type="protein sequence ID" value="PTU21826.1"/>
    <property type="molecule type" value="Genomic_DNA"/>
</dbReference>
<evidence type="ECO:0000313" key="2">
    <source>
        <dbReference type="Proteomes" id="UP000244073"/>
    </source>
</evidence>
<proteinExistence type="predicted"/>
<comment type="caution">
    <text evidence="1">The sequence shown here is derived from an EMBL/GenBank/DDBJ whole genome shotgun (WGS) entry which is preliminary data.</text>
</comment>
<accession>A0A2T5LZX6</accession>
<sequence>MPEHILLRNYHQFILTGLQTRAPTTKNYASRYTHYYGIEDWKARQWKKAWKQLVLDVPSIVKASSANICGETRDGKSCLPTIDQRKGIYLNGVGDEGHEPLTIYPNWRGWYVKTARRQYDEVIACVLLRAHMLAPSCFYVRSDGNWDHDWADARRLYRRAFPGQPIWCPWEWSAALPKSPKSASIMKRAVGRLLDVDS</sequence>
<dbReference type="GeneID" id="63816749"/>
<gene>
    <name evidence="1" type="ORF">P175DRAFT_0531360</name>
</gene>
<dbReference type="OrthoDB" id="2958217at2759"/>
<name>A0A2T5LZX6_9EURO</name>
<protein>
    <submittedName>
        <fullName evidence="1">Uncharacterized protein</fullName>
    </submittedName>
</protein>
<dbReference type="VEuPathDB" id="FungiDB:P175DRAFT_0531360"/>